<dbReference type="EMBL" id="LNFP01000087">
    <property type="protein sequence ID" value="KUF97979.1"/>
    <property type="molecule type" value="Genomic_DNA"/>
</dbReference>
<dbReference type="InterPro" id="IPR050991">
    <property type="entry name" value="ECM_Regulatory_Proteins"/>
</dbReference>
<dbReference type="Gene3D" id="2.60.40.10">
    <property type="entry name" value="Immunoglobulins"/>
    <property type="match status" value="2"/>
</dbReference>
<evidence type="ECO:0000313" key="3">
    <source>
        <dbReference type="EMBL" id="KUF97979.1"/>
    </source>
</evidence>
<name>A0A0W8DNN7_PHYNI</name>
<evidence type="ECO:0000313" key="4">
    <source>
        <dbReference type="Proteomes" id="UP000054636"/>
    </source>
</evidence>
<evidence type="ECO:0000256" key="1">
    <source>
        <dbReference type="ARBA" id="ARBA00022737"/>
    </source>
</evidence>
<reference evidence="3 4" key="1">
    <citation type="submission" date="2015-11" db="EMBL/GenBank/DDBJ databases">
        <title>Genomes and virulence difference between two physiological races of Phytophthora nicotianae.</title>
        <authorList>
            <person name="Liu H."/>
            <person name="Ma X."/>
            <person name="Yu H."/>
            <person name="Fang D."/>
            <person name="Li Y."/>
            <person name="Wang X."/>
            <person name="Wang W."/>
            <person name="Dong Y."/>
            <person name="Xiao B."/>
        </authorList>
    </citation>
    <scope>NUCLEOTIDE SEQUENCE [LARGE SCALE GENOMIC DNA]</scope>
    <source>
        <strain evidence="4">race 1</strain>
    </source>
</reference>
<accession>A0A0W8DNN7</accession>
<dbReference type="PROSITE" id="PS50853">
    <property type="entry name" value="FN3"/>
    <property type="match status" value="2"/>
</dbReference>
<dbReference type="Proteomes" id="UP000054636">
    <property type="component" value="Unassembled WGS sequence"/>
</dbReference>
<dbReference type="PANTHER" id="PTHR46708:SF2">
    <property type="entry name" value="FIBRONECTIN TYPE-III DOMAIN-CONTAINING PROTEIN"/>
    <property type="match status" value="1"/>
</dbReference>
<protein>
    <recommendedName>
        <fullName evidence="2">Fibronectin type-III domain-containing protein</fullName>
    </recommendedName>
</protein>
<keyword evidence="1" id="KW-0677">Repeat</keyword>
<sequence length="148" mass="15967">MSNVSKDGPFTKVYEDFQATTMIYKLLPGTTYWAYVTAWNDVGESPQSEILTFTTRSVTAPSAPQNLRVVTVGPTSIDCAWEMPSDIGGDAIDVYTITVVTGDPPIVLTFTTRQTFASLTGLSASTSYSISMVSILQRESNVDSTSDA</sequence>
<feature type="domain" description="Fibronectin type-III" evidence="2">
    <location>
        <begin position="1"/>
        <end position="58"/>
    </location>
</feature>
<comment type="caution">
    <text evidence="3">The sequence shown here is derived from an EMBL/GenBank/DDBJ whole genome shotgun (WGS) entry which is preliminary data.</text>
</comment>
<dbReference type="CDD" id="cd00063">
    <property type="entry name" value="FN3"/>
    <property type="match status" value="2"/>
</dbReference>
<dbReference type="SMART" id="SM00060">
    <property type="entry name" value="FN3"/>
    <property type="match status" value="1"/>
</dbReference>
<dbReference type="AlphaFoldDB" id="A0A0W8DNN7"/>
<dbReference type="PANTHER" id="PTHR46708">
    <property type="entry name" value="TENASCIN"/>
    <property type="match status" value="1"/>
</dbReference>
<gene>
    <name evidence="3" type="ORF">AM588_10007068</name>
</gene>
<evidence type="ECO:0000259" key="2">
    <source>
        <dbReference type="PROSITE" id="PS50853"/>
    </source>
</evidence>
<proteinExistence type="predicted"/>
<organism evidence="3 4">
    <name type="scientific">Phytophthora nicotianae</name>
    <name type="common">Potato buckeye rot agent</name>
    <name type="synonym">Phytophthora parasitica</name>
    <dbReference type="NCBI Taxonomy" id="4792"/>
    <lineage>
        <taxon>Eukaryota</taxon>
        <taxon>Sar</taxon>
        <taxon>Stramenopiles</taxon>
        <taxon>Oomycota</taxon>
        <taxon>Peronosporomycetes</taxon>
        <taxon>Peronosporales</taxon>
        <taxon>Peronosporaceae</taxon>
        <taxon>Phytophthora</taxon>
    </lineage>
</organism>
<dbReference type="Pfam" id="PF00041">
    <property type="entry name" value="fn3"/>
    <property type="match status" value="1"/>
</dbReference>
<dbReference type="InterPro" id="IPR003961">
    <property type="entry name" value="FN3_dom"/>
</dbReference>
<dbReference type="SUPFAM" id="SSF49265">
    <property type="entry name" value="Fibronectin type III"/>
    <property type="match status" value="1"/>
</dbReference>
<feature type="domain" description="Fibronectin type-III" evidence="2">
    <location>
        <begin position="63"/>
        <end position="148"/>
    </location>
</feature>
<dbReference type="InterPro" id="IPR036116">
    <property type="entry name" value="FN3_sf"/>
</dbReference>
<dbReference type="InterPro" id="IPR013783">
    <property type="entry name" value="Ig-like_fold"/>
</dbReference>